<organism evidence="1">
    <name type="scientific">Arundo donax</name>
    <name type="common">Giant reed</name>
    <name type="synonym">Donax arundinaceus</name>
    <dbReference type="NCBI Taxonomy" id="35708"/>
    <lineage>
        <taxon>Eukaryota</taxon>
        <taxon>Viridiplantae</taxon>
        <taxon>Streptophyta</taxon>
        <taxon>Embryophyta</taxon>
        <taxon>Tracheophyta</taxon>
        <taxon>Spermatophyta</taxon>
        <taxon>Magnoliopsida</taxon>
        <taxon>Liliopsida</taxon>
        <taxon>Poales</taxon>
        <taxon>Poaceae</taxon>
        <taxon>PACMAD clade</taxon>
        <taxon>Arundinoideae</taxon>
        <taxon>Arundineae</taxon>
        <taxon>Arundo</taxon>
    </lineage>
</organism>
<reference evidence="1" key="2">
    <citation type="journal article" date="2015" name="Data Brief">
        <title>Shoot transcriptome of the giant reed, Arundo donax.</title>
        <authorList>
            <person name="Barrero R.A."/>
            <person name="Guerrero F.D."/>
            <person name="Moolhuijzen P."/>
            <person name="Goolsby J.A."/>
            <person name="Tidwell J."/>
            <person name="Bellgard S.E."/>
            <person name="Bellgard M.I."/>
        </authorList>
    </citation>
    <scope>NUCLEOTIDE SEQUENCE</scope>
    <source>
        <tissue evidence="1">Shoot tissue taken approximately 20 cm above the soil surface</tissue>
    </source>
</reference>
<dbReference type="AlphaFoldDB" id="A0A0A9EK45"/>
<proteinExistence type="predicted"/>
<dbReference type="EMBL" id="GBRH01197424">
    <property type="protein sequence ID" value="JAE00472.1"/>
    <property type="molecule type" value="Transcribed_RNA"/>
</dbReference>
<sequence>MLSANVFCLSLLPLNPQ</sequence>
<accession>A0A0A9EK45</accession>
<protein>
    <submittedName>
        <fullName evidence="1">Uncharacterized protein</fullName>
    </submittedName>
</protein>
<name>A0A0A9EK45_ARUDO</name>
<reference evidence="1" key="1">
    <citation type="submission" date="2014-09" db="EMBL/GenBank/DDBJ databases">
        <authorList>
            <person name="Magalhaes I.L.F."/>
            <person name="Oliveira U."/>
            <person name="Santos F.R."/>
            <person name="Vidigal T.H.D.A."/>
            <person name="Brescovit A.D."/>
            <person name="Santos A.J."/>
        </authorList>
    </citation>
    <scope>NUCLEOTIDE SEQUENCE</scope>
    <source>
        <tissue evidence="1">Shoot tissue taken approximately 20 cm above the soil surface</tissue>
    </source>
</reference>
<evidence type="ECO:0000313" key="1">
    <source>
        <dbReference type="EMBL" id="JAE00472.1"/>
    </source>
</evidence>